<protein>
    <submittedName>
        <fullName evidence="1">Uncharacterized protein</fullName>
    </submittedName>
</protein>
<organism evidence="1 2">
    <name type="scientific">Actinacidiphila cocklensis</name>
    <dbReference type="NCBI Taxonomy" id="887465"/>
    <lineage>
        <taxon>Bacteria</taxon>
        <taxon>Bacillati</taxon>
        <taxon>Actinomycetota</taxon>
        <taxon>Actinomycetes</taxon>
        <taxon>Kitasatosporales</taxon>
        <taxon>Streptomycetaceae</taxon>
        <taxon>Actinacidiphila</taxon>
    </lineage>
</organism>
<keyword evidence="2" id="KW-1185">Reference proteome</keyword>
<dbReference type="AlphaFoldDB" id="A0A9W4DQZ7"/>
<proteinExistence type="predicted"/>
<gene>
    <name evidence="1" type="ORF">SCOCK_240024</name>
</gene>
<sequence length="49" mass="5274">MLPSGAWCPSRTPWPAWRTGWCGTLASDLLDYVVGDTDTHAANLPGDDV</sequence>
<dbReference type="EMBL" id="CAJSLV010000053">
    <property type="protein sequence ID" value="CAG6394072.1"/>
    <property type="molecule type" value="Genomic_DNA"/>
</dbReference>
<evidence type="ECO:0000313" key="1">
    <source>
        <dbReference type="EMBL" id="CAG6394072.1"/>
    </source>
</evidence>
<reference evidence="1" key="1">
    <citation type="submission" date="2021-05" db="EMBL/GenBank/DDBJ databases">
        <authorList>
            <person name="Arsene-Ploetze F."/>
        </authorList>
    </citation>
    <scope>NUCLEOTIDE SEQUENCE</scope>
    <source>
        <strain evidence="1">DSM 42138</strain>
    </source>
</reference>
<comment type="caution">
    <text evidence="1">The sequence shown here is derived from an EMBL/GenBank/DDBJ whole genome shotgun (WGS) entry which is preliminary data.</text>
</comment>
<evidence type="ECO:0000313" key="2">
    <source>
        <dbReference type="Proteomes" id="UP001152519"/>
    </source>
</evidence>
<dbReference type="Proteomes" id="UP001152519">
    <property type="component" value="Unassembled WGS sequence"/>
</dbReference>
<name>A0A9W4DQZ7_9ACTN</name>
<accession>A0A9W4DQZ7</accession>